<sequence>MCYVMNITQSDVRATLRFDHHWKHYQKRSGTDETTVTYGATETTRVLISSSHRGPQTMRNSYFPSTDTIRTICPRTCKNGGECKLF</sequence>
<evidence type="ECO:0000313" key="1">
    <source>
        <dbReference type="Ensembl" id="ENSCSAVP00000003129.1"/>
    </source>
</evidence>
<proteinExistence type="predicted"/>
<protein>
    <submittedName>
        <fullName evidence="1">Uncharacterized protein</fullName>
    </submittedName>
</protein>
<accession>H2YCT1</accession>
<dbReference type="Ensembl" id="ENSCSAVT00000003176.1">
    <property type="protein sequence ID" value="ENSCSAVP00000003129.1"/>
    <property type="gene ID" value="ENSCSAVG00000001859.1"/>
</dbReference>
<dbReference type="HOGENOM" id="CLU_2503517_0_0_1"/>
<keyword evidence="2" id="KW-1185">Reference proteome</keyword>
<dbReference type="AlphaFoldDB" id="H2YCT1"/>
<reference evidence="1" key="2">
    <citation type="submission" date="2025-08" db="UniProtKB">
        <authorList>
            <consortium name="Ensembl"/>
        </authorList>
    </citation>
    <scope>IDENTIFICATION</scope>
</reference>
<dbReference type="Proteomes" id="UP000007875">
    <property type="component" value="Unassembled WGS sequence"/>
</dbReference>
<reference evidence="2" key="1">
    <citation type="submission" date="2003-08" db="EMBL/GenBank/DDBJ databases">
        <authorList>
            <person name="Birren B."/>
            <person name="Nusbaum C."/>
            <person name="Abebe A."/>
            <person name="Abouelleil A."/>
            <person name="Adekoya E."/>
            <person name="Ait-zahra M."/>
            <person name="Allen N."/>
            <person name="Allen T."/>
            <person name="An P."/>
            <person name="Anderson M."/>
            <person name="Anderson S."/>
            <person name="Arachchi H."/>
            <person name="Armbruster J."/>
            <person name="Bachantsang P."/>
            <person name="Baldwin J."/>
            <person name="Barry A."/>
            <person name="Bayul T."/>
            <person name="Blitshsteyn B."/>
            <person name="Bloom T."/>
            <person name="Blye J."/>
            <person name="Boguslavskiy L."/>
            <person name="Borowsky M."/>
            <person name="Boukhgalter B."/>
            <person name="Brunache A."/>
            <person name="Butler J."/>
            <person name="Calixte N."/>
            <person name="Calvo S."/>
            <person name="Camarata J."/>
            <person name="Campo K."/>
            <person name="Chang J."/>
            <person name="Cheshatsang Y."/>
            <person name="Citroen M."/>
            <person name="Collymore A."/>
            <person name="Considine T."/>
            <person name="Cook A."/>
            <person name="Cooke P."/>
            <person name="Corum B."/>
            <person name="Cuomo C."/>
            <person name="David R."/>
            <person name="Dawoe T."/>
            <person name="Degray S."/>
            <person name="Dodge S."/>
            <person name="Dooley K."/>
            <person name="Dorje P."/>
            <person name="Dorjee K."/>
            <person name="Dorris L."/>
            <person name="Duffey N."/>
            <person name="Dupes A."/>
            <person name="Elkins T."/>
            <person name="Engels R."/>
            <person name="Erickson J."/>
            <person name="Farina A."/>
            <person name="Faro S."/>
            <person name="Ferreira P."/>
            <person name="Fischer H."/>
            <person name="Fitzgerald M."/>
            <person name="Foley K."/>
            <person name="Gage D."/>
            <person name="Galagan J."/>
            <person name="Gearin G."/>
            <person name="Gnerre S."/>
            <person name="Gnirke A."/>
            <person name="Goyette A."/>
            <person name="Graham J."/>
            <person name="Grandbois E."/>
            <person name="Gyaltsen K."/>
            <person name="Hafez N."/>
            <person name="Hagopian D."/>
            <person name="Hagos B."/>
            <person name="Hall J."/>
            <person name="Hatcher B."/>
            <person name="Heller A."/>
            <person name="Higgins H."/>
            <person name="Honan T."/>
            <person name="Horn A."/>
            <person name="Houde N."/>
            <person name="Hughes L."/>
            <person name="Hulme W."/>
            <person name="Husby E."/>
            <person name="Iliev I."/>
            <person name="Jaffe D."/>
            <person name="Jones C."/>
            <person name="Kamal M."/>
            <person name="Kamat A."/>
            <person name="Kamvysselis M."/>
            <person name="Karlsson E."/>
            <person name="Kells C."/>
            <person name="Kieu A."/>
            <person name="Kisner P."/>
            <person name="Kodira C."/>
            <person name="Kulbokas E."/>
            <person name="Labutti K."/>
            <person name="Lama D."/>
            <person name="Landers T."/>
            <person name="Leger J."/>
            <person name="Levine S."/>
            <person name="Lewis D."/>
            <person name="Lewis T."/>
            <person name="Lindblad-toh K."/>
            <person name="Liu X."/>
            <person name="Lokyitsang T."/>
            <person name="Lokyitsang Y."/>
            <person name="Lucien O."/>
            <person name="Lui A."/>
            <person name="Ma L.J."/>
            <person name="Mabbitt R."/>
            <person name="Macdonald J."/>
            <person name="Maclean C."/>
            <person name="Major J."/>
            <person name="Manning J."/>
            <person name="Marabella R."/>
            <person name="Maru K."/>
            <person name="Matthews C."/>
            <person name="Mauceli E."/>
            <person name="Mccarthy M."/>
            <person name="Mcdonough S."/>
            <person name="Mcghee T."/>
            <person name="Meldrim J."/>
            <person name="Meneus L."/>
            <person name="Mesirov J."/>
            <person name="Mihalev A."/>
            <person name="Mihova T."/>
            <person name="Mikkelsen T."/>
            <person name="Mlenga V."/>
            <person name="Moru K."/>
            <person name="Mozes J."/>
            <person name="Mulrain L."/>
            <person name="Munson G."/>
            <person name="Naylor J."/>
            <person name="Newes C."/>
            <person name="Nguyen C."/>
            <person name="Nguyen N."/>
            <person name="Nguyen T."/>
            <person name="Nicol R."/>
            <person name="Nielsen C."/>
            <person name="Nizzari M."/>
            <person name="Norbu C."/>
            <person name="Norbu N."/>
            <person name="O'donnell P."/>
            <person name="Okoawo O."/>
            <person name="O'leary S."/>
            <person name="Omotosho B."/>
            <person name="O'neill K."/>
            <person name="Osman S."/>
            <person name="Parker S."/>
            <person name="Perrin D."/>
            <person name="Phunkhang P."/>
            <person name="Piqani B."/>
            <person name="Purcell S."/>
            <person name="Rachupka T."/>
            <person name="Ramasamy U."/>
            <person name="Rameau R."/>
            <person name="Ray V."/>
            <person name="Raymond C."/>
            <person name="Retta R."/>
            <person name="Richardson S."/>
            <person name="Rise C."/>
            <person name="Rodriguez J."/>
            <person name="Rogers J."/>
            <person name="Rogov P."/>
            <person name="Rutman M."/>
            <person name="Schupbach R."/>
            <person name="Seaman C."/>
            <person name="Settipalli S."/>
            <person name="Sharpe T."/>
            <person name="Sheridan J."/>
            <person name="Sherpa N."/>
            <person name="Shi J."/>
            <person name="Smirnov S."/>
            <person name="Smith C."/>
            <person name="Sougnez C."/>
            <person name="Spencer B."/>
            <person name="Stalker J."/>
            <person name="Stange-thomann N."/>
            <person name="Stavropoulos S."/>
            <person name="Stetson K."/>
            <person name="Stone C."/>
            <person name="Stone S."/>
            <person name="Stubbs M."/>
            <person name="Talamas J."/>
            <person name="Tchuinga P."/>
            <person name="Tenzing P."/>
            <person name="Tesfaye S."/>
            <person name="Theodore J."/>
            <person name="Thoulutsang Y."/>
            <person name="Topham K."/>
            <person name="Towey S."/>
            <person name="Tsamla T."/>
            <person name="Tsomo N."/>
            <person name="Vallee D."/>
            <person name="Vassiliev H."/>
            <person name="Venkataraman V."/>
            <person name="Vinson J."/>
            <person name="Vo A."/>
            <person name="Wade C."/>
            <person name="Wang S."/>
            <person name="Wangchuk T."/>
            <person name="Wangdi T."/>
            <person name="Whittaker C."/>
            <person name="Wilkinson J."/>
            <person name="Wu Y."/>
            <person name="Wyman D."/>
            <person name="Yadav S."/>
            <person name="Yang S."/>
            <person name="Yang X."/>
            <person name="Yeager S."/>
            <person name="Yee E."/>
            <person name="Young G."/>
            <person name="Zainoun J."/>
            <person name="Zembeck L."/>
            <person name="Zimmer A."/>
            <person name="Zody M."/>
            <person name="Lander E."/>
        </authorList>
    </citation>
    <scope>NUCLEOTIDE SEQUENCE [LARGE SCALE GENOMIC DNA]</scope>
</reference>
<name>H2YCT1_CIOSA</name>
<dbReference type="InParanoid" id="H2YCT1"/>
<organism evidence="1 2">
    <name type="scientific">Ciona savignyi</name>
    <name type="common">Pacific transparent sea squirt</name>
    <dbReference type="NCBI Taxonomy" id="51511"/>
    <lineage>
        <taxon>Eukaryota</taxon>
        <taxon>Metazoa</taxon>
        <taxon>Chordata</taxon>
        <taxon>Tunicata</taxon>
        <taxon>Ascidiacea</taxon>
        <taxon>Phlebobranchia</taxon>
        <taxon>Cionidae</taxon>
        <taxon>Ciona</taxon>
    </lineage>
</organism>
<reference evidence="1" key="3">
    <citation type="submission" date="2025-09" db="UniProtKB">
        <authorList>
            <consortium name="Ensembl"/>
        </authorList>
    </citation>
    <scope>IDENTIFICATION</scope>
</reference>
<evidence type="ECO:0000313" key="2">
    <source>
        <dbReference type="Proteomes" id="UP000007875"/>
    </source>
</evidence>